<reference evidence="1" key="1">
    <citation type="journal article" date="2021" name="PeerJ">
        <title>Extensive microbial diversity within the chicken gut microbiome revealed by metagenomics and culture.</title>
        <authorList>
            <person name="Gilroy R."/>
            <person name="Ravi A."/>
            <person name="Getino M."/>
            <person name="Pursley I."/>
            <person name="Horton D.L."/>
            <person name="Alikhan N.F."/>
            <person name="Baker D."/>
            <person name="Gharbi K."/>
            <person name="Hall N."/>
            <person name="Watson M."/>
            <person name="Adriaenssens E.M."/>
            <person name="Foster-Nyarko E."/>
            <person name="Jarju S."/>
            <person name="Secka A."/>
            <person name="Antonio M."/>
            <person name="Oren A."/>
            <person name="Chaudhuri R.R."/>
            <person name="La Ragione R."/>
            <person name="Hildebrand F."/>
            <person name="Pallen M.J."/>
        </authorList>
    </citation>
    <scope>NUCLEOTIDE SEQUENCE</scope>
    <source>
        <strain evidence="1">378</strain>
    </source>
</reference>
<organism evidence="1 2">
    <name type="scientific">Candidatus Anaerobiospirillum pullicola</name>
    <dbReference type="NCBI Taxonomy" id="2838451"/>
    <lineage>
        <taxon>Bacteria</taxon>
        <taxon>Pseudomonadati</taxon>
        <taxon>Pseudomonadota</taxon>
        <taxon>Gammaproteobacteria</taxon>
        <taxon>Aeromonadales</taxon>
        <taxon>Succinivibrionaceae</taxon>
        <taxon>Anaerobiospirillum</taxon>
    </lineage>
</organism>
<dbReference type="EMBL" id="JAHLFE010000071">
    <property type="protein sequence ID" value="MBU3843988.1"/>
    <property type="molecule type" value="Genomic_DNA"/>
</dbReference>
<name>A0A948WYP0_9GAMM</name>
<dbReference type="InterPro" id="IPR043129">
    <property type="entry name" value="ATPase_NBD"/>
</dbReference>
<reference evidence="1" key="2">
    <citation type="submission" date="2021-04" db="EMBL/GenBank/DDBJ databases">
        <authorList>
            <person name="Gilroy R."/>
        </authorList>
    </citation>
    <scope>NUCLEOTIDE SEQUENCE</scope>
    <source>
        <strain evidence="1">378</strain>
    </source>
</reference>
<accession>A0A948WYP0</accession>
<dbReference type="AlphaFoldDB" id="A0A948WYP0"/>
<dbReference type="CDD" id="cd24068">
    <property type="entry name" value="ASKHA_NBD_ROK_FnNanK-like"/>
    <property type="match status" value="1"/>
</dbReference>
<proteinExistence type="predicted"/>
<dbReference type="Pfam" id="PF00480">
    <property type="entry name" value="ROK"/>
    <property type="match status" value="1"/>
</dbReference>
<gene>
    <name evidence="1" type="ORF">H9847_03840</name>
</gene>
<dbReference type="InterPro" id="IPR000600">
    <property type="entry name" value="ROK"/>
</dbReference>
<dbReference type="Gene3D" id="3.30.420.40">
    <property type="match status" value="2"/>
</dbReference>
<evidence type="ECO:0000313" key="1">
    <source>
        <dbReference type="EMBL" id="MBU3843988.1"/>
    </source>
</evidence>
<dbReference type="PANTHER" id="PTHR18964:SF165">
    <property type="entry name" value="BETA-GLUCOSIDE KINASE"/>
    <property type="match status" value="1"/>
</dbReference>
<dbReference type="PANTHER" id="PTHR18964">
    <property type="entry name" value="ROK (REPRESSOR, ORF, KINASE) FAMILY"/>
    <property type="match status" value="1"/>
</dbReference>
<comment type="caution">
    <text evidence="1">The sequence shown here is derived from an EMBL/GenBank/DDBJ whole genome shotgun (WGS) entry which is preliminary data.</text>
</comment>
<protein>
    <submittedName>
        <fullName evidence="1">ROK family protein</fullName>
    </submittedName>
</protein>
<evidence type="ECO:0000313" key="2">
    <source>
        <dbReference type="Proteomes" id="UP000733611"/>
    </source>
</evidence>
<dbReference type="SUPFAM" id="SSF53067">
    <property type="entry name" value="Actin-like ATPase domain"/>
    <property type="match status" value="1"/>
</dbReference>
<dbReference type="Proteomes" id="UP000733611">
    <property type="component" value="Unassembled WGS sequence"/>
</dbReference>
<sequence length="304" mass="32014">MHQALFVLIDIGGTAIKHGIATSDGQLLERHEIPTEAHLSGGLGIVSKVEHICKEAQTRFGAQVTGVAISTAGMVDPDTHTIIYALPDAIPDYTGVDYAKVVTQGFGLPCEVENDVNCAALGEMWQGAGKGCRSVFCMTIGTSIGGAMIVDGKLVSGASHSAGEIAYMRVPGGMLHELASTTFLVKKYCELQHLTGDAAAAVNGKVIFDAAEANEPNATEAIAQLVEHLSDGITNVVAAQNPEAVILGGGIMARSDYLRPRLEAALKGKLRDIVFAATRIEFAQLQNDAGMLGALYHFKQRSLL</sequence>